<accession>A0A7Y7U5K3</accession>
<gene>
    <name evidence="1" type="ORF">HW554_11390</name>
</gene>
<dbReference type="Proteomes" id="UP000565521">
    <property type="component" value="Unassembled WGS sequence"/>
</dbReference>
<dbReference type="AlphaFoldDB" id="A0A7Y7U5K3"/>
<sequence length="211" mass="24019">MLDLLKKLFIGSTPESGVWQPLHRSPAQERRRQQWLAQQVYLNWAGPYFKAYHYQKAGLPGARFRVQLARKEGQRGAVFLYDPSMGPGNFQHFFDFVRDRVLAQGYQLGAADQRTLHHEQYAESTQKYFLKPQPNDCTDTGRCNQRFGNVTLDLVSVNGQPGFIRLANNPFTDEIFTPAATFDALVDAVFNLPPAPPEVEELIMAYKKPLA</sequence>
<comment type="caution">
    <text evidence="1">The sequence shown here is derived from an EMBL/GenBank/DDBJ whole genome shotgun (WGS) entry which is preliminary data.</text>
</comment>
<name>A0A7Y7U5K3_9BACT</name>
<keyword evidence="2" id="KW-1185">Reference proteome</keyword>
<evidence type="ECO:0000313" key="2">
    <source>
        <dbReference type="Proteomes" id="UP000565521"/>
    </source>
</evidence>
<reference evidence="1 2" key="1">
    <citation type="submission" date="2020-05" db="EMBL/GenBank/DDBJ databases">
        <title>Hymenobacter terrestris sp. nov. and Hymenobacter lapidiphilus sp. nov., isolated from regoliths in Antarctica.</title>
        <authorList>
            <person name="Sedlacek I."/>
            <person name="Pantucek R."/>
            <person name="Zeman M."/>
            <person name="Holochova P."/>
            <person name="Kralova S."/>
            <person name="Stankova E."/>
            <person name="Sedo O."/>
            <person name="Micenkova L."/>
            <person name="Svec P."/>
            <person name="Gupta V."/>
            <person name="Sood U."/>
            <person name="Korpole U.S."/>
            <person name="Lal R."/>
        </authorList>
    </citation>
    <scope>NUCLEOTIDE SEQUENCE [LARGE SCALE GENOMIC DNA]</scope>
    <source>
        <strain evidence="1 2">P5342</strain>
    </source>
</reference>
<evidence type="ECO:0000313" key="1">
    <source>
        <dbReference type="EMBL" id="NVO31816.1"/>
    </source>
</evidence>
<dbReference type="RefSeq" id="WP_176908712.1">
    <property type="nucleotide sequence ID" value="NZ_JABKAU010000018.1"/>
</dbReference>
<protein>
    <submittedName>
        <fullName evidence="1">Uncharacterized protein</fullName>
    </submittedName>
</protein>
<dbReference type="EMBL" id="JABKAU010000018">
    <property type="protein sequence ID" value="NVO31816.1"/>
    <property type="molecule type" value="Genomic_DNA"/>
</dbReference>
<organism evidence="1 2">
    <name type="scientific">Hymenobacter lapidiphilus</name>
    <dbReference type="NCBI Taxonomy" id="2608003"/>
    <lineage>
        <taxon>Bacteria</taxon>
        <taxon>Pseudomonadati</taxon>
        <taxon>Bacteroidota</taxon>
        <taxon>Cytophagia</taxon>
        <taxon>Cytophagales</taxon>
        <taxon>Hymenobacteraceae</taxon>
        <taxon>Hymenobacter</taxon>
    </lineage>
</organism>
<proteinExistence type="predicted"/>